<keyword evidence="3" id="KW-1185">Reference proteome</keyword>
<protein>
    <submittedName>
        <fullName evidence="2">Uncharacterized protein</fullName>
    </submittedName>
</protein>
<evidence type="ECO:0000256" key="1">
    <source>
        <dbReference type="SAM" id="Phobius"/>
    </source>
</evidence>
<accession>L7FQ57</accession>
<proteinExistence type="predicted"/>
<dbReference type="GeneID" id="14891522"/>
<keyword evidence="1" id="KW-1133">Transmembrane helix</keyword>
<dbReference type="RefSeq" id="XP_004259311.1">
    <property type="nucleotide sequence ID" value="XM_004259263.1"/>
</dbReference>
<organism evidence="2 3">
    <name type="scientific">Entamoeba invadens IP1</name>
    <dbReference type="NCBI Taxonomy" id="370355"/>
    <lineage>
        <taxon>Eukaryota</taxon>
        <taxon>Amoebozoa</taxon>
        <taxon>Evosea</taxon>
        <taxon>Archamoebae</taxon>
        <taxon>Mastigamoebida</taxon>
        <taxon>Entamoebidae</taxon>
        <taxon>Entamoeba</taxon>
    </lineage>
</organism>
<evidence type="ECO:0000313" key="3">
    <source>
        <dbReference type="Proteomes" id="UP000014680"/>
    </source>
</evidence>
<dbReference type="AlphaFoldDB" id="L7FQ57"/>
<dbReference type="KEGG" id="eiv:EIN_355610"/>
<dbReference type="Proteomes" id="UP000014680">
    <property type="component" value="Unassembled WGS sequence"/>
</dbReference>
<reference evidence="2 3" key="1">
    <citation type="submission" date="2012-10" db="EMBL/GenBank/DDBJ databases">
        <authorList>
            <person name="Zafar N."/>
            <person name="Inman J."/>
            <person name="Hall N."/>
            <person name="Lorenzi H."/>
            <person name="Caler E."/>
        </authorList>
    </citation>
    <scope>NUCLEOTIDE SEQUENCE [LARGE SCALE GENOMIC DNA]</scope>
    <source>
        <strain evidence="2 3">IP1</strain>
    </source>
</reference>
<dbReference type="VEuPathDB" id="AmoebaDB:EIN_355610"/>
<gene>
    <name evidence="2" type="ORF">EIN_355610</name>
</gene>
<dbReference type="EMBL" id="KB206358">
    <property type="protein sequence ID" value="ELP92540.1"/>
    <property type="molecule type" value="Genomic_DNA"/>
</dbReference>
<keyword evidence="1" id="KW-0812">Transmembrane</keyword>
<sequence>MVGTLLLLQSVCILLKMCVISVSLIMFCYMESVTKAPSHKVIIVNCYHQLDVFDVQRGITLTKKTSAANATQSALNVQRTLRSVKVASQAQSSQMGSVSPFLHLKGFVLRMMRMGNARSVLMDIVLLVELV</sequence>
<name>L7FQ57_ENTIV</name>
<evidence type="ECO:0000313" key="2">
    <source>
        <dbReference type="EMBL" id="ELP92540.1"/>
    </source>
</evidence>
<keyword evidence="1" id="KW-0472">Membrane</keyword>
<feature type="transmembrane region" description="Helical" evidence="1">
    <location>
        <begin position="6"/>
        <end position="30"/>
    </location>
</feature>